<dbReference type="KEGG" id="cyj:Cyan7822_0224"/>
<name>E0UJM9_GLOV7</name>
<sequence length="50" mass="5786">MSTPKSEFSKVTFISSQKISNLAPSVSEDVIEEMEKEQKERIKSKKYKSF</sequence>
<protein>
    <submittedName>
        <fullName evidence="1">Uncharacterized protein</fullName>
    </submittedName>
</protein>
<proteinExistence type="predicted"/>
<evidence type="ECO:0000313" key="1">
    <source>
        <dbReference type="EMBL" id="ADN12273.1"/>
    </source>
</evidence>
<dbReference type="EMBL" id="CP002198">
    <property type="protein sequence ID" value="ADN12273.1"/>
    <property type="molecule type" value="Genomic_DNA"/>
</dbReference>
<gene>
    <name evidence="1" type="ordered locus">Cyan7822_0224</name>
</gene>
<keyword evidence="2" id="KW-1185">Reference proteome</keyword>
<accession>E0UJM9</accession>
<organism evidence="1 2">
    <name type="scientific">Gloeothece verrucosa (strain PCC 7822)</name>
    <name type="common">Cyanothece sp. (strain PCC 7822)</name>
    <dbReference type="NCBI Taxonomy" id="497965"/>
    <lineage>
        <taxon>Bacteria</taxon>
        <taxon>Bacillati</taxon>
        <taxon>Cyanobacteriota</taxon>
        <taxon>Cyanophyceae</taxon>
        <taxon>Oscillatoriophycideae</taxon>
        <taxon>Chroococcales</taxon>
        <taxon>Aphanothecaceae</taxon>
        <taxon>Gloeothece</taxon>
        <taxon>Gloeothece verrucosa</taxon>
    </lineage>
</organism>
<dbReference type="Proteomes" id="UP000008206">
    <property type="component" value="Chromosome"/>
</dbReference>
<reference evidence="2" key="1">
    <citation type="journal article" date="2011" name="MBio">
        <title>Novel metabolic attributes of the genus Cyanothece, comprising a group of unicellular nitrogen-fixing Cyanobacteria.</title>
        <authorList>
            <person name="Bandyopadhyay A."/>
            <person name="Elvitigala T."/>
            <person name="Welsh E."/>
            <person name="Stockel J."/>
            <person name="Liberton M."/>
            <person name="Min H."/>
            <person name="Sherman L.A."/>
            <person name="Pakrasi H.B."/>
        </authorList>
    </citation>
    <scope>NUCLEOTIDE SEQUENCE [LARGE SCALE GENOMIC DNA]</scope>
    <source>
        <strain evidence="2">PCC 7822</strain>
    </source>
</reference>
<dbReference type="RefSeq" id="WP_013320383.1">
    <property type="nucleotide sequence ID" value="NC_014501.1"/>
</dbReference>
<evidence type="ECO:0000313" key="2">
    <source>
        <dbReference type="Proteomes" id="UP000008206"/>
    </source>
</evidence>
<dbReference type="AlphaFoldDB" id="E0UJM9"/>
<dbReference type="HOGENOM" id="CLU_3116994_0_0_3"/>